<feature type="transmembrane region" description="Helical" evidence="10">
    <location>
        <begin position="247"/>
        <end position="268"/>
    </location>
</feature>
<evidence type="ECO:0000256" key="4">
    <source>
        <dbReference type="ARBA" id="ARBA00022679"/>
    </source>
</evidence>
<comment type="subcellular location">
    <subcellularLocation>
        <location evidence="1">Cell membrane</location>
        <topology evidence="1">Multi-pass membrane protein</topology>
    </subcellularLocation>
</comment>
<reference evidence="11 12" key="1">
    <citation type="submission" date="2020-08" db="EMBL/GenBank/DDBJ databases">
        <title>Genomic Encyclopedia of Type Strains, Phase IV (KMG-IV): sequencing the most valuable type-strain genomes for metagenomic binning, comparative biology and taxonomic classification.</title>
        <authorList>
            <person name="Goeker M."/>
        </authorList>
    </citation>
    <scope>NUCLEOTIDE SEQUENCE [LARGE SCALE GENOMIC DNA]</scope>
    <source>
        <strain evidence="11 12">DSM 12251</strain>
    </source>
</reference>
<protein>
    <submittedName>
        <fullName evidence="11">D-alanyl-lipoteichoic acid acyltransferase DltB (MBOAT superfamily)</fullName>
    </submittedName>
</protein>
<comment type="caution">
    <text evidence="11">The sequence shown here is derived from an EMBL/GenBank/DDBJ whole genome shotgun (WGS) entry which is preliminary data.</text>
</comment>
<evidence type="ECO:0000256" key="7">
    <source>
        <dbReference type="ARBA" id="ARBA00023136"/>
    </source>
</evidence>
<evidence type="ECO:0000256" key="8">
    <source>
        <dbReference type="ARBA" id="ARBA00023315"/>
    </source>
</evidence>
<gene>
    <name evidence="11" type="ORF">HNQ64_003577</name>
</gene>
<dbReference type="PIRSF" id="PIRSF016636">
    <property type="entry name" value="AlgI_DltB"/>
    <property type="match status" value="1"/>
</dbReference>
<dbReference type="GO" id="GO:0005886">
    <property type="term" value="C:plasma membrane"/>
    <property type="evidence" value="ECO:0007669"/>
    <property type="project" value="UniProtKB-SubCell"/>
</dbReference>
<evidence type="ECO:0000256" key="9">
    <source>
        <dbReference type="PIRNR" id="PIRNR016636"/>
    </source>
</evidence>
<dbReference type="Pfam" id="PF03062">
    <property type="entry name" value="MBOAT"/>
    <property type="match status" value="1"/>
</dbReference>
<proteinExistence type="inferred from homology"/>
<keyword evidence="8 9" id="KW-0012">Acyltransferase</keyword>
<dbReference type="InterPro" id="IPR028362">
    <property type="entry name" value="AlgI"/>
</dbReference>
<dbReference type="GO" id="GO:0016746">
    <property type="term" value="F:acyltransferase activity"/>
    <property type="evidence" value="ECO:0007669"/>
    <property type="project" value="UniProtKB-KW"/>
</dbReference>
<name>A0A7W8DRI1_9BACT</name>
<evidence type="ECO:0000256" key="6">
    <source>
        <dbReference type="ARBA" id="ARBA00022989"/>
    </source>
</evidence>
<dbReference type="InterPro" id="IPR051085">
    <property type="entry name" value="MB_O-acyltransferase"/>
</dbReference>
<feature type="transmembrane region" description="Helical" evidence="10">
    <location>
        <begin position="195"/>
        <end position="218"/>
    </location>
</feature>
<dbReference type="InterPro" id="IPR024194">
    <property type="entry name" value="Ac/AlaTfrase_AlgI/DltB"/>
</dbReference>
<organism evidence="11 12">
    <name type="scientific">Prosthecobacter dejongeii</name>
    <dbReference type="NCBI Taxonomy" id="48465"/>
    <lineage>
        <taxon>Bacteria</taxon>
        <taxon>Pseudomonadati</taxon>
        <taxon>Verrucomicrobiota</taxon>
        <taxon>Verrucomicrobiia</taxon>
        <taxon>Verrucomicrobiales</taxon>
        <taxon>Verrucomicrobiaceae</taxon>
        <taxon>Prosthecobacter</taxon>
    </lineage>
</organism>
<keyword evidence="7 9" id="KW-0472">Membrane</keyword>
<comment type="similarity">
    <text evidence="2 9">Belongs to the membrane-bound acyltransferase family.</text>
</comment>
<keyword evidence="4 9" id="KW-0808">Transferase</keyword>
<dbReference type="GO" id="GO:0042121">
    <property type="term" value="P:alginic acid biosynthetic process"/>
    <property type="evidence" value="ECO:0007669"/>
    <property type="project" value="InterPro"/>
</dbReference>
<evidence type="ECO:0000256" key="1">
    <source>
        <dbReference type="ARBA" id="ARBA00004651"/>
    </source>
</evidence>
<evidence type="ECO:0000313" key="12">
    <source>
        <dbReference type="Proteomes" id="UP000534294"/>
    </source>
</evidence>
<dbReference type="Proteomes" id="UP000534294">
    <property type="component" value="Unassembled WGS sequence"/>
</dbReference>
<accession>A0A7W8DRI1</accession>
<evidence type="ECO:0000256" key="3">
    <source>
        <dbReference type="ARBA" id="ARBA00022475"/>
    </source>
</evidence>
<dbReference type="PIRSF" id="PIRSF500217">
    <property type="entry name" value="AlgI"/>
    <property type="match status" value="1"/>
</dbReference>
<feature type="transmembrane region" description="Helical" evidence="10">
    <location>
        <begin position="298"/>
        <end position="316"/>
    </location>
</feature>
<sequence>MTLVLPLAISFYTFHCLSYTLDIYRRELKSARSLSDFSLYLLLFPHQIAGPIVRASKLIPQITEPRKVTAEDWQSGLFLIFWGLFKKMVVADNLAPKADRVFALAEASAGEVMVAVVAFCFQIYADFSGYTDIARGTARLLGFHFDLNFKFPYWATDPQDFWRRWHISLSQWLRDYLYVSLGGNRGGRWATYRNLMLTMIIGGLWHGAAWNFVLWGAYHGLLLCLHRFYQKHIQSAYPVLENWHRSLLGHGVAMAIMFVFTLYGWLLFRATSLDQVVAFTSSFLGIDGWAAMPIFRGLASQSIYILPMLGMEFWMLRRQQSELVFQSSWANGLLYFLLVAATTILGAYGSDQFIYFNF</sequence>
<dbReference type="EMBL" id="JACHIF010000008">
    <property type="protein sequence ID" value="MBB5039305.1"/>
    <property type="molecule type" value="Genomic_DNA"/>
</dbReference>
<evidence type="ECO:0000256" key="2">
    <source>
        <dbReference type="ARBA" id="ARBA00010323"/>
    </source>
</evidence>
<evidence type="ECO:0000256" key="5">
    <source>
        <dbReference type="ARBA" id="ARBA00022692"/>
    </source>
</evidence>
<feature type="transmembrane region" description="Helical" evidence="10">
    <location>
        <begin position="328"/>
        <end position="348"/>
    </location>
</feature>
<dbReference type="PANTHER" id="PTHR13285">
    <property type="entry name" value="ACYLTRANSFERASE"/>
    <property type="match status" value="1"/>
</dbReference>
<keyword evidence="3 9" id="KW-1003">Cell membrane</keyword>
<dbReference type="InterPro" id="IPR004299">
    <property type="entry name" value="MBOAT_fam"/>
</dbReference>
<keyword evidence="5 10" id="KW-0812">Transmembrane</keyword>
<dbReference type="PANTHER" id="PTHR13285:SF23">
    <property type="entry name" value="TEICHOIC ACID D-ALANYLTRANSFERASE"/>
    <property type="match status" value="1"/>
</dbReference>
<keyword evidence="12" id="KW-1185">Reference proteome</keyword>
<evidence type="ECO:0000313" key="11">
    <source>
        <dbReference type="EMBL" id="MBB5039305.1"/>
    </source>
</evidence>
<dbReference type="AlphaFoldDB" id="A0A7W8DRI1"/>
<evidence type="ECO:0000256" key="10">
    <source>
        <dbReference type="SAM" id="Phobius"/>
    </source>
</evidence>
<keyword evidence="6 10" id="KW-1133">Transmembrane helix</keyword>